<organism evidence="2">
    <name type="scientific">uncultured Chloroflexia bacterium</name>
    <dbReference type="NCBI Taxonomy" id="1672391"/>
    <lineage>
        <taxon>Bacteria</taxon>
        <taxon>Bacillati</taxon>
        <taxon>Chloroflexota</taxon>
        <taxon>Chloroflexia</taxon>
        <taxon>environmental samples</taxon>
    </lineage>
</organism>
<keyword evidence="1" id="KW-0812">Transmembrane</keyword>
<accession>A0A6J4J459</accession>
<dbReference type="AlphaFoldDB" id="A0A6J4J459"/>
<feature type="transmembrane region" description="Helical" evidence="1">
    <location>
        <begin position="23"/>
        <end position="44"/>
    </location>
</feature>
<evidence type="ECO:0000313" key="2">
    <source>
        <dbReference type="EMBL" id="CAA9268998.1"/>
    </source>
</evidence>
<reference evidence="2" key="1">
    <citation type="submission" date="2020-02" db="EMBL/GenBank/DDBJ databases">
        <authorList>
            <person name="Meier V. D."/>
        </authorList>
    </citation>
    <scope>NUCLEOTIDE SEQUENCE</scope>
    <source>
        <strain evidence="2">AVDCRST_MAG26</strain>
    </source>
</reference>
<protein>
    <submittedName>
        <fullName evidence="2">Uncharacterized protein</fullName>
    </submittedName>
</protein>
<keyword evidence="1" id="KW-0472">Membrane</keyword>
<dbReference type="EMBL" id="CADCTK010000633">
    <property type="protein sequence ID" value="CAA9268998.1"/>
    <property type="molecule type" value="Genomic_DNA"/>
</dbReference>
<feature type="non-terminal residue" evidence="2">
    <location>
        <position position="57"/>
    </location>
</feature>
<feature type="non-terminal residue" evidence="2">
    <location>
        <position position="1"/>
    </location>
</feature>
<proteinExistence type="predicted"/>
<gene>
    <name evidence="2" type="ORF">AVDCRST_MAG26-2718</name>
</gene>
<evidence type="ECO:0000256" key="1">
    <source>
        <dbReference type="SAM" id="Phobius"/>
    </source>
</evidence>
<keyword evidence="1" id="KW-1133">Transmembrane helix</keyword>
<sequence>CLSTVGRRNRPSAGTAWIDGTRAWLAGIATSLSSPTYLTLLIILRSFSNLSRGQLGH</sequence>
<name>A0A6J4J459_9CHLR</name>